<dbReference type="GO" id="GO:0015179">
    <property type="term" value="F:L-amino acid transmembrane transporter activity"/>
    <property type="evidence" value="ECO:0007669"/>
    <property type="project" value="TreeGrafter"/>
</dbReference>
<feature type="transmembrane region" description="Helical" evidence="6">
    <location>
        <begin position="334"/>
        <end position="352"/>
    </location>
</feature>
<dbReference type="OrthoDB" id="5829096at2759"/>
<dbReference type="Proteomes" id="UP000580250">
    <property type="component" value="Unassembled WGS sequence"/>
</dbReference>
<protein>
    <submittedName>
        <fullName evidence="7">Uncharacterized protein</fullName>
    </submittedName>
</protein>
<evidence type="ECO:0000313" key="7">
    <source>
        <dbReference type="EMBL" id="CAD2191024.1"/>
    </source>
</evidence>
<sequence>MSKTDEKNMMGRWGATSYIVGNIIGSGIFITPTTILNNVHSVGASLLIWILAGIIATLGALCYVELGTSIRKSGGDFAYLCHVRWTAIAFSFMSCACIFTNPGTMAIQMETFSEYVIQGLKLEFCNSSTRFIVNKLISFSLILLLYFLNCFSVRAVVARFQMVAMGAKVIASGIIVICGIVVWLSLGVQSDNFKEPFAHSNFYPGSVALALFSGLFSYDGWDILNYGAEDVKKPRRVMPFAIIVGMSTCAALYITMNLSYFVVLSVPEVQSSNATFAEKTLGSQFKYAMPFLVCIVLIGSLNATLFGGSRYLWASARERHFPSFISCINREHDSPRAALFVHVLLSMAFSFLGNLEELINYVAFTHWIIRSITMLSLLCIRFNICKRPVHEKAIRVPLILPIIFLIVCLSLVSITIIQSFKSSIVGLLILAIGLAIYILFIWEKAFQRFGVYRRLSNYINHVTCVLTQFIFNGNIELINHKEEEDDFASYDEENYDNYIAERTQNVLNYTNEILNGGSNNNGSRRIKKNSSKVFPSKN</sequence>
<comment type="caution">
    <text evidence="7">The sequence shown here is derived from an EMBL/GenBank/DDBJ whole genome shotgun (WGS) entry which is preliminary data.</text>
</comment>
<dbReference type="EMBL" id="CAJEWN010000849">
    <property type="protein sequence ID" value="CAD2191024.1"/>
    <property type="molecule type" value="Genomic_DNA"/>
</dbReference>
<proteinExistence type="predicted"/>
<evidence type="ECO:0000313" key="8">
    <source>
        <dbReference type="Proteomes" id="UP000580250"/>
    </source>
</evidence>
<dbReference type="Gene3D" id="1.20.1740.10">
    <property type="entry name" value="Amino acid/polyamine transporter I"/>
    <property type="match status" value="1"/>
</dbReference>
<dbReference type="PANTHER" id="PTHR11785:SF523">
    <property type="entry name" value="AMINO ACID TRANSPORTER PROTEIN 6"/>
    <property type="match status" value="1"/>
</dbReference>
<keyword evidence="4 6" id="KW-0472">Membrane</keyword>
<feature type="transmembrane region" description="Helical" evidence="6">
    <location>
        <begin position="42"/>
        <end position="64"/>
    </location>
</feature>
<evidence type="ECO:0000256" key="6">
    <source>
        <dbReference type="SAM" id="Phobius"/>
    </source>
</evidence>
<keyword evidence="3 6" id="KW-1133">Transmembrane helix</keyword>
<feature type="transmembrane region" description="Helical" evidence="6">
    <location>
        <begin position="136"/>
        <end position="157"/>
    </location>
</feature>
<organism evidence="7 8">
    <name type="scientific">Meloidogyne enterolobii</name>
    <name type="common">Root-knot nematode worm</name>
    <name type="synonym">Meloidogyne mayaguensis</name>
    <dbReference type="NCBI Taxonomy" id="390850"/>
    <lineage>
        <taxon>Eukaryota</taxon>
        <taxon>Metazoa</taxon>
        <taxon>Ecdysozoa</taxon>
        <taxon>Nematoda</taxon>
        <taxon>Chromadorea</taxon>
        <taxon>Rhabditida</taxon>
        <taxon>Tylenchina</taxon>
        <taxon>Tylenchomorpha</taxon>
        <taxon>Tylenchoidea</taxon>
        <taxon>Meloidogynidae</taxon>
        <taxon>Meloidogyninae</taxon>
        <taxon>Meloidogyne</taxon>
    </lineage>
</organism>
<dbReference type="AlphaFoldDB" id="A0A6V7WVD4"/>
<keyword evidence="2 6" id="KW-0812">Transmembrane</keyword>
<evidence type="ECO:0000256" key="5">
    <source>
        <dbReference type="SAM" id="MobiDB-lite"/>
    </source>
</evidence>
<dbReference type="GO" id="GO:0016020">
    <property type="term" value="C:membrane"/>
    <property type="evidence" value="ECO:0007669"/>
    <property type="project" value="UniProtKB-SubCell"/>
</dbReference>
<dbReference type="Pfam" id="PF13520">
    <property type="entry name" value="AA_permease_2"/>
    <property type="match status" value="1"/>
</dbReference>
<evidence type="ECO:0000256" key="2">
    <source>
        <dbReference type="ARBA" id="ARBA00022692"/>
    </source>
</evidence>
<dbReference type="FunFam" id="1.20.1740.10:FF:000058">
    <property type="entry name" value="Amino Acid Transporter"/>
    <property type="match status" value="1"/>
</dbReference>
<feature type="transmembrane region" description="Helical" evidence="6">
    <location>
        <begin position="364"/>
        <end position="384"/>
    </location>
</feature>
<dbReference type="PIRSF" id="PIRSF006060">
    <property type="entry name" value="AA_transporter"/>
    <property type="match status" value="1"/>
</dbReference>
<evidence type="ECO:0000256" key="1">
    <source>
        <dbReference type="ARBA" id="ARBA00004141"/>
    </source>
</evidence>
<dbReference type="InterPro" id="IPR002293">
    <property type="entry name" value="AA/rel_permease1"/>
</dbReference>
<accession>A0A6V7WVD4</accession>
<dbReference type="PANTHER" id="PTHR11785">
    <property type="entry name" value="AMINO ACID TRANSPORTER"/>
    <property type="match status" value="1"/>
</dbReference>
<name>A0A6V7WVD4_MELEN</name>
<feature type="transmembrane region" description="Helical" evidence="6">
    <location>
        <begin position="12"/>
        <end position="30"/>
    </location>
</feature>
<reference evidence="7 8" key="1">
    <citation type="submission" date="2020-08" db="EMBL/GenBank/DDBJ databases">
        <authorList>
            <person name="Koutsovoulos G."/>
            <person name="Danchin GJ E."/>
        </authorList>
    </citation>
    <scope>NUCLEOTIDE SEQUENCE [LARGE SCALE GENOMIC DNA]</scope>
</reference>
<dbReference type="InterPro" id="IPR050598">
    <property type="entry name" value="AminoAcid_Transporter"/>
</dbReference>
<feature type="transmembrane region" description="Helical" evidence="6">
    <location>
        <begin position="396"/>
        <end position="417"/>
    </location>
</feature>
<evidence type="ECO:0000256" key="4">
    <source>
        <dbReference type="ARBA" id="ARBA00023136"/>
    </source>
</evidence>
<feature type="transmembrane region" description="Helical" evidence="6">
    <location>
        <begin position="423"/>
        <end position="442"/>
    </location>
</feature>
<evidence type="ECO:0000256" key="3">
    <source>
        <dbReference type="ARBA" id="ARBA00022989"/>
    </source>
</evidence>
<feature type="transmembrane region" description="Helical" evidence="6">
    <location>
        <begin position="287"/>
        <end position="313"/>
    </location>
</feature>
<comment type="subcellular location">
    <subcellularLocation>
        <location evidence="1">Membrane</location>
        <topology evidence="1">Multi-pass membrane protein</topology>
    </subcellularLocation>
</comment>
<feature type="transmembrane region" description="Helical" evidence="6">
    <location>
        <begin position="206"/>
        <end position="228"/>
    </location>
</feature>
<feature type="transmembrane region" description="Helical" evidence="6">
    <location>
        <begin position="240"/>
        <end position="267"/>
    </location>
</feature>
<feature type="transmembrane region" description="Helical" evidence="6">
    <location>
        <begin position="169"/>
        <end position="186"/>
    </location>
</feature>
<feature type="region of interest" description="Disordered" evidence="5">
    <location>
        <begin position="518"/>
        <end position="538"/>
    </location>
</feature>
<gene>
    <name evidence="7" type="ORF">MENT_LOCUS43848</name>
</gene>
<feature type="transmembrane region" description="Helical" evidence="6">
    <location>
        <begin position="85"/>
        <end position="107"/>
    </location>
</feature>